<name>A0A7J4J2P4_9ARCH</name>
<organism evidence="1 2">
    <name type="scientific">Candidatus Iainarchaeum sp</name>
    <dbReference type="NCBI Taxonomy" id="3101447"/>
    <lineage>
        <taxon>Archaea</taxon>
        <taxon>Candidatus Iainarchaeota</taxon>
        <taxon>Candidatus Iainarchaeia</taxon>
        <taxon>Candidatus Iainarchaeales</taxon>
        <taxon>Candidatus Iainarchaeaceae</taxon>
        <taxon>Candidatus Iainarchaeum</taxon>
    </lineage>
</organism>
<accession>A0A7J4J2P4</accession>
<gene>
    <name evidence="1" type="ORF">HA254_06820</name>
</gene>
<dbReference type="AlphaFoldDB" id="A0A7J4J2P4"/>
<comment type="caution">
    <text evidence="1">The sequence shown here is derived from an EMBL/GenBank/DDBJ whole genome shotgun (WGS) entry which is preliminary data.</text>
</comment>
<dbReference type="EMBL" id="DUGC01000109">
    <property type="protein sequence ID" value="HIH10347.1"/>
    <property type="molecule type" value="Genomic_DNA"/>
</dbReference>
<protein>
    <recommendedName>
        <fullName evidence="3">DUF4258 domain-containing protein</fullName>
    </recommendedName>
</protein>
<reference evidence="2" key="1">
    <citation type="journal article" date="2020" name="bioRxiv">
        <title>A rank-normalized archaeal taxonomy based on genome phylogeny resolves widespread incomplete and uneven classifications.</title>
        <authorList>
            <person name="Rinke C."/>
            <person name="Chuvochina M."/>
            <person name="Mussig A.J."/>
            <person name="Chaumeil P.-A."/>
            <person name="Waite D.W."/>
            <person name="Whitman W.B."/>
            <person name="Parks D.H."/>
            <person name="Hugenholtz P."/>
        </authorList>
    </citation>
    <scope>NUCLEOTIDE SEQUENCE [LARGE SCALE GENOMIC DNA]</scope>
</reference>
<proteinExistence type="predicted"/>
<evidence type="ECO:0000313" key="1">
    <source>
        <dbReference type="EMBL" id="HIH10347.1"/>
    </source>
</evidence>
<evidence type="ECO:0000313" key="2">
    <source>
        <dbReference type="Proteomes" id="UP000565078"/>
    </source>
</evidence>
<evidence type="ECO:0008006" key="3">
    <source>
        <dbReference type="Google" id="ProtNLM"/>
    </source>
</evidence>
<sequence length="54" mass="5989">MSEKGISVGMIKEAISKGAVVRQRDGYLATYAYFAVAYKIIKQGVYKVKTVMVK</sequence>
<dbReference type="Proteomes" id="UP000565078">
    <property type="component" value="Unassembled WGS sequence"/>
</dbReference>